<keyword evidence="3 7" id="KW-0812">Transmembrane</keyword>
<evidence type="ECO:0000313" key="9">
    <source>
        <dbReference type="Proteomes" id="UP000236286"/>
    </source>
</evidence>
<feature type="transmembrane region" description="Helical" evidence="7">
    <location>
        <begin position="174"/>
        <end position="196"/>
    </location>
</feature>
<protein>
    <submittedName>
        <fullName evidence="8">AI-2E family transporter</fullName>
    </submittedName>
</protein>
<proteinExistence type="inferred from homology"/>
<dbReference type="RefSeq" id="WP_102845412.1">
    <property type="nucleotide sequence ID" value="NZ_PDZR01000041.1"/>
</dbReference>
<evidence type="ECO:0000256" key="7">
    <source>
        <dbReference type="SAM" id="Phobius"/>
    </source>
</evidence>
<feature type="region of interest" description="Disordered" evidence="6">
    <location>
        <begin position="1"/>
        <end position="23"/>
    </location>
</feature>
<evidence type="ECO:0000256" key="2">
    <source>
        <dbReference type="ARBA" id="ARBA00009773"/>
    </source>
</evidence>
<feature type="transmembrane region" description="Helical" evidence="7">
    <location>
        <begin position="79"/>
        <end position="103"/>
    </location>
</feature>
<organism evidence="8 9">
    <name type="scientific">Methylocella silvestris</name>
    <dbReference type="NCBI Taxonomy" id="199596"/>
    <lineage>
        <taxon>Bacteria</taxon>
        <taxon>Pseudomonadati</taxon>
        <taxon>Pseudomonadota</taxon>
        <taxon>Alphaproteobacteria</taxon>
        <taxon>Hyphomicrobiales</taxon>
        <taxon>Beijerinckiaceae</taxon>
        <taxon>Methylocella</taxon>
    </lineage>
</organism>
<feature type="transmembrane region" description="Helical" evidence="7">
    <location>
        <begin position="225"/>
        <end position="247"/>
    </location>
</feature>
<comment type="subcellular location">
    <subcellularLocation>
        <location evidence="1">Membrane</location>
        <topology evidence="1">Multi-pass membrane protein</topology>
    </subcellularLocation>
</comment>
<keyword evidence="5 7" id="KW-0472">Membrane</keyword>
<sequence>MDSTEDSDQREGQKPDFPGDQSAAPARYDLATSFLGGLFCLAAIAALQAASAILAPVVFAFIFNLLLQSPMRLLDRLYVPRMIGAVLAIGLVMGSLVGVGAALSGPAASWTQKLPAGIPRLQEHLSFLSAPLGALERFLHEAERVAEGQASGAPSRVSAGSGFLNKLVFGTRDIADGVFTMVIVLFFLLASGDTFLRRLVEVLPHFSDKRRAVEISQRIENDISMYLLTITMMNMLVGLATGAAAYFCGLGDPLLWGSVAFLLNYVPYLGPLVGIAIFVLAGLLSFDLFWRALLPAALYFGIHLIEGETLTPMLLARRFTLNPVLVVLALIFWYWMWGVLGAILAVPMLAIAKIIFDRIQSLKPLGHFLEA</sequence>
<feature type="transmembrane region" description="Helical" evidence="7">
    <location>
        <begin position="259"/>
        <end position="281"/>
    </location>
</feature>
<dbReference type="AlphaFoldDB" id="A0A2J7TBW1"/>
<dbReference type="OrthoDB" id="9799225at2"/>
<feature type="transmembrane region" description="Helical" evidence="7">
    <location>
        <begin position="325"/>
        <end position="352"/>
    </location>
</feature>
<dbReference type="GO" id="GO:0016020">
    <property type="term" value="C:membrane"/>
    <property type="evidence" value="ECO:0007669"/>
    <property type="project" value="UniProtKB-SubCell"/>
</dbReference>
<dbReference type="InterPro" id="IPR002549">
    <property type="entry name" value="AI-2E-like"/>
</dbReference>
<evidence type="ECO:0000256" key="6">
    <source>
        <dbReference type="SAM" id="MobiDB-lite"/>
    </source>
</evidence>
<evidence type="ECO:0000313" key="8">
    <source>
        <dbReference type="EMBL" id="PNG24253.1"/>
    </source>
</evidence>
<evidence type="ECO:0000256" key="5">
    <source>
        <dbReference type="ARBA" id="ARBA00023136"/>
    </source>
</evidence>
<keyword evidence="4 7" id="KW-1133">Transmembrane helix</keyword>
<evidence type="ECO:0000256" key="3">
    <source>
        <dbReference type="ARBA" id="ARBA00022692"/>
    </source>
</evidence>
<accession>A0A2J7TBW1</accession>
<feature type="transmembrane region" description="Helical" evidence="7">
    <location>
        <begin position="34"/>
        <end position="67"/>
    </location>
</feature>
<dbReference type="PANTHER" id="PTHR21716:SF16">
    <property type="entry name" value="BLL1467 PROTEIN"/>
    <property type="match status" value="1"/>
</dbReference>
<feature type="transmembrane region" description="Helical" evidence="7">
    <location>
        <begin position="288"/>
        <end position="305"/>
    </location>
</feature>
<dbReference type="PANTHER" id="PTHR21716">
    <property type="entry name" value="TRANSMEMBRANE PROTEIN"/>
    <property type="match status" value="1"/>
</dbReference>
<comment type="similarity">
    <text evidence="2">Belongs to the autoinducer-2 exporter (AI-2E) (TC 2.A.86) family.</text>
</comment>
<dbReference type="GO" id="GO:0055085">
    <property type="term" value="P:transmembrane transport"/>
    <property type="evidence" value="ECO:0007669"/>
    <property type="project" value="TreeGrafter"/>
</dbReference>
<reference evidence="8 9" key="1">
    <citation type="submission" date="2017-10" db="EMBL/GenBank/DDBJ databases">
        <title>Genome announcement of Methylocella silvestris TVC from permafrost.</title>
        <authorList>
            <person name="Wang J."/>
            <person name="Geng K."/>
            <person name="Ul-Haque F."/>
            <person name="Crombie A.T."/>
            <person name="Street L.E."/>
            <person name="Wookey P.A."/>
            <person name="Murrell J.C."/>
            <person name="Pratscher J."/>
        </authorList>
    </citation>
    <scope>NUCLEOTIDE SEQUENCE [LARGE SCALE GENOMIC DNA]</scope>
    <source>
        <strain evidence="8 9">TVC</strain>
    </source>
</reference>
<dbReference type="EMBL" id="PDZR01000041">
    <property type="protein sequence ID" value="PNG24253.1"/>
    <property type="molecule type" value="Genomic_DNA"/>
</dbReference>
<evidence type="ECO:0000256" key="1">
    <source>
        <dbReference type="ARBA" id="ARBA00004141"/>
    </source>
</evidence>
<dbReference type="Pfam" id="PF01594">
    <property type="entry name" value="AI-2E_transport"/>
    <property type="match status" value="1"/>
</dbReference>
<name>A0A2J7TBW1_METSI</name>
<comment type="caution">
    <text evidence="8">The sequence shown here is derived from an EMBL/GenBank/DDBJ whole genome shotgun (WGS) entry which is preliminary data.</text>
</comment>
<gene>
    <name evidence="8" type="ORF">CR492_19630</name>
</gene>
<dbReference type="Proteomes" id="UP000236286">
    <property type="component" value="Unassembled WGS sequence"/>
</dbReference>
<evidence type="ECO:0000256" key="4">
    <source>
        <dbReference type="ARBA" id="ARBA00022989"/>
    </source>
</evidence>